<dbReference type="GO" id="GO:0030288">
    <property type="term" value="C:outer membrane-bounded periplasmic space"/>
    <property type="evidence" value="ECO:0007669"/>
    <property type="project" value="TreeGrafter"/>
</dbReference>
<dbReference type="GO" id="GO:0005886">
    <property type="term" value="C:plasma membrane"/>
    <property type="evidence" value="ECO:0007669"/>
    <property type="project" value="UniProtKB-SubCell"/>
</dbReference>
<dbReference type="InterPro" id="IPR052363">
    <property type="entry name" value="LPS_export_LptC"/>
</dbReference>
<evidence type="ECO:0000256" key="1">
    <source>
        <dbReference type="ARBA" id="ARBA00022475"/>
    </source>
</evidence>
<dbReference type="HAMAP" id="MF_01915">
    <property type="entry name" value="LPS_assembly_LptC"/>
    <property type="match status" value="1"/>
</dbReference>
<protein>
    <recommendedName>
        <fullName evidence="6 7">Lipopolysaccharide export system protein LptC</fullName>
    </recommendedName>
</protein>
<evidence type="ECO:0000256" key="6">
    <source>
        <dbReference type="HAMAP-Rule" id="MF_01915"/>
    </source>
</evidence>
<dbReference type="OrthoDB" id="5659892at2"/>
<dbReference type="Proteomes" id="UP000239263">
    <property type="component" value="Unassembled WGS sequence"/>
</dbReference>
<dbReference type="Pfam" id="PF06835">
    <property type="entry name" value="LptC"/>
    <property type="match status" value="1"/>
</dbReference>
<comment type="subunit">
    <text evidence="6">Component of the lipopolysaccharide transport and assembly complex. Interacts with LptA and the LptBFG transporter complex.</text>
</comment>
<sequence>MTLKHLFMTILLMISTWSGYYLYYEYTQNDQQIAPDQQVPVFTGRNTTNNNYDENGVRNYQINAKALERFAKTGETNFTTPHLFVFQDGKIKEWEIISDIGVLNKKHVLYLSGNVIVKNLLPEAAFETMTTDSLTIELSTKDFMTEDVVNLVGPTFETTGVGMKGNFTSQQATLLKNVQGIYEAFTN</sequence>
<dbReference type="Gene3D" id="2.60.450.10">
    <property type="entry name" value="Lipopolysaccharide (LPS) transport protein A like domain"/>
    <property type="match status" value="1"/>
</dbReference>
<evidence type="ECO:0000313" key="8">
    <source>
        <dbReference type="EMBL" id="PQJ88289.1"/>
    </source>
</evidence>
<comment type="subcellular location">
    <subcellularLocation>
        <location evidence="6">Cell inner membrane</location>
        <topology evidence="6">Single-pass membrane protein</topology>
    </subcellularLocation>
</comment>
<comment type="function">
    <text evidence="7">Required for the translocation of lipopolysaccharide (LPS) from the inner membrane to the outer membrane.</text>
</comment>
<gene>
    <name evidence="6" type="primary">lptC</name>
    <name evidence="8" type="ORF">BTO22_01245</name>
</gene>
<reference evidence="8 9" key="1">
    <citation type="submission" date="2016-12" db="EMBL/GenBank/DDBJ databases">
        <title>Diversity of luminous bacteria.</title>
        <authorList>
            <person name="Yoshizawa S."/>
            <person name="Kogure K."/>
        </authorList>
    </citation>
    <scope>NUCLEOTIDE SEQUENCE [LARGE SCALE GENOMIC DNA]</scope>
    <source>
        <strain evidence="8 9">ATCC 33715</strain>
    </source>
</reference>
<dbReference type="InterPro" id="IPR026265">
    <property type="entry name" value="LptC"/>
</dbReference>
<dbReference type="PIRSF" id="PIRSF028513">
    <property type="entry name" value="LptC"/>
    <property type="match status" value="1"/>
</dbReference>
<feature type="transmembrane region" description="Helical" evidence="6">
    <location>
        <begin position="6"/>
        <end position="24"/>
    </location>
</feature>
<evidence type="ECO:0000256" key="3">
    <source>
        <dbReference type="ARBA" id="ARBA00022692"/>
    </source>
</evidence>
<dbReference type="GO" id="GO:0043165">
    <property type="term" value="P:Gram-negative-bacterium-type cell outer membrane assembly"/>
    <property type="evidence" value="ECO:0007669"/>
    <property type="project" value="UniProtKB-UniRule"/>
</dbReference>
<evidence type="ECO:0000256" key="2">
    <source>
        <dbReference type="ARBA" id="ARBA00022519"/>
    </source>
</evidence>
<accession>A0A2S7XAB6</accession>
<organism evidence="8 9">
    <name type="scientific">Aliivibrio sifiae</name>
    <dbReference type="NCBI Taxonomy" id="566293"/>
    <lineage>
        <taxon>Bacteria</taxon>
        <taxon>Pseudomonadati</taxon>
        <taxon>Pseudomonadota</taxon>
        <taxon>Gammaproteobacteria</taxon>
        <taxon>Vibrionales</taxon>
        <taxon>Vibrionaceae</taxon>
        <taxon>Aliivibrio</taxon>
    </lineage>
</organism>
<keyword evidence="1 6" id="KW-1003">Cell membrane</keyword>
<keyword evidence="5 6" id="KW-0472">Membrane</keyword>
<comment type="function">
    <text evidence="6">Involved in the assembly of lipopolysaccharide (LPS). Required for the translocation of LPS from the inner membrane to the outer membrane. Facilitates the transfer of LPS from the inner membrane to the periplasmic protein LptA. Could be a docking site for LptA.</text>
</comment>
<evidence type="ECO:0000313" key="9">
    <source>
        <dbReference type="Proteomes" id="UP000239263"/>
    </source>
</evidence>
<keyword evidence="2 6" id="KW-0997">Cell inner membrane</keyword>
<keyword evidence="4 6" id="KW-1133">Transmembrane helix</keyword>
<evidence type="ECO:0000256" key="7">
    <source>
        <dbReference type="PIRNR" id="PIRNR028513"/>
    </source>
</evidence>
<dbReference type="PANTHER" id="PTHR37481">
    <property type="entry name" value="LIPOPOLYSACCHARIDE EXPORT SYSTEM PROTEIN LPTC"/>
    <property type="match status" value="1"/>
</dbReference>
<name>A0A2S7XAB6_9GAMM</name>
<dbReference type="RefSeq" id="WP_105053965.1">
    <property type="nucleotide sequence ID" value="NZ_CAWNRT010000001.1"/>
</dbReference>
<dbReference type="NCBIfam" id="TIGR04409">
    <property type="entry name" value="LptC_YrbK"/>
    <property type="match status" value="1"/>
</dbReference>
<keyword evidence="3 6" id="KW-0812">Transmembrane</keyword>
<evidence type="ECO:0000256" key="4">
    <source>
        <dbReference type="ARBA" id="ARBA00022989"/>
    </source>
</evidence>
<dbReference type="EMBL" id="MSCO01000001">
    <property type="protein sequence ID" value="PQJ88289.1"/>
    <property type="molecule type" value="Genomic_DNA"/>
</dbReference>
<dbReference type="GO" id="GO:0015221">
    <property type="term" value="F:lipopolysaccharide transmembrane transporter activity"/>
    <property type="evidence" value="ECO:0007669"/>
    <property type="project" value="InterPro"/>
</dbReference>
<evidence type="ECO:0000256" key="5">
    <source>
        <dbReference type="ARBA" id="ARBA00023136"/>
    </source>
</evidence>
<dbReference type="PANTHER" id="PTHR37481:SF1">
    <property type="entry name" value="LIPOPOLYSACCHARIDE EXPORT SYSTEM PROTEIN LPTC"/>
    <property type="match status" value="1"/>
</dbReference>
<dbReference type="GO" id="GO:0017089">
    <property type="term" value="F:glycolipid transfer activity"/>
    <property type="evidence" value="ECO:0007669"/>
    <property type="project" value="TreeGrafter"/>
</dbReference>
<proteinExistence type="inferred from homology"/>
<dbReference type="AlphaFoldDB" id="A0A2S7XAB6"/>
<dbReference type="InterPro" id="IPR010664">
    <property type="entry name" value="LipoPS_assembly_LptC-rel"/>
</dbReference>
<comment type="similarity">
    <text evidence="6 7">Belongs to the LptC family.</text>
</comment>
<comment type="caution">
    <text evidence="8">The sequence shown here is derived from an EMBL/GenBank/DDBJ whole genome shotgun (WGS) entry which is preliminary data.</text>
</comment>